<dbReference type="InterPro" id="IPR012132">
    <property type="entry name" value="GMC_OxRdtase"/>
</dbReference>
<evidence type="ECO:0000259" key="2">
    <source>
        <dbReference type="Pfam" id="PF05199"/>
    </source>
</evidence>
<dbReference type="PANTHER" id="PTHR11552:SF147">
    <property type="entry name" value="CHOLINE DEHYDROGENASE, MITOCHONDRIAL"/>
    <property type="match status" value="1"/>
</dbReference>
<dbReference type="SUPFAM" id="SSF51905">
    <property type="entry name" value="FAD/NAD(P)-binding domain"/>
    <property type="match status" value="1"/>
</dbReference>
<dbReference type="EMBL" id="JAPTSV010000766">
    <property type="protein sequence ID" value="KAJ1519145.1"/>
    <property type="molecule type" value="Genomic_DNA"/>
</dbReference>
<keyword evidence="4" id="KW-1185">Reference proteome</keyword>
<sequence length="60" mass="6572">MQVVTCLQVDPRLRVRGVRGLRVADASVIPCVTSGNTNGPAMMVGERAAHFIKQDHGIRW</sequence>
<proteinExistence type="inferred from homology"/>
<dbReference type="InterPro" id="IPR036188">
    <property type="entry name" value="FAD/NAD-bd_sf"/>
</dbReference>
<comment type="similarity">
    <text evidence="1">Belongs to the GMC oxidoreductase family.</text>
</comment>
<organism evidence="3 4">
    <name type="scientific">Megalurothrips usitatus</name>
    <name type="common">bean blossom thrips</name>
    <dbReference type="NCBI Taxonomy" id="439358"/>
    <lineage>
        <taxon>Eukaryota</taxon>
        <taxon>Metazoa</taxon>
        <taxon>Ecdysozoa</taxon>
        <taxon>Arthropoda</taxon>
        <taxon>Hexapoda</taxon>
        <taxon>Insecta</taxon>
        <taxon>Pterygota</taxon>
        <taxon>Neoptera</taxon>
        <taxon>Paraneoptera</taxon>
        <taxon>Thysanoptera</taxon>
        <taxon>Terebrantia</taxon>
        <taxon>Thripoidea</taxon>
        <taxon>Thripidae</taxon>
        <taxon>Megalurothrips</taxon>
    </lineage>
</organism>
<name>A0AAV7WZU3_9NEOP</name>
<feature type="domain" description="Glucose-methanol-choline oxidoreductase C-terminal" evidence="2">
    <location>
        <begin position="9"/>
        <end position="45"/>
    </location>
</feature>
<dbReference type="Pfam" id="PF05199">
    <property type="entry name" value="GMC_oxred_C"/>
    <property type="match status" value="1"/>
</dbReference>
<dbReference type="PANTHER" id="PTHR11552">
    <property type="entry name" value="GLUCOSE-METHANOL-CHOLINE GMC OXIDOREDUCTASE"/>
    <property type="match status" value="1"/>
</dbReference>
<gene>
    <name evidence="3" type="ORF">ONE63_011249</name>
</gene>
<protein>
    <recommendedName>
        <fullName evidence="2">Glucose-methanol-choline oxidoreductase C-terminal domain-containing protein</fullName>
    </recommendedName>
</protein>
<evidence type="ECO:0000256" key="1">
    <source>
        <dbReference type="ARBA" id="ARBA00010790"/>
    </source>
</evidence>
<dbReference type="Proteomes" id="UP001075354">
    <property type="component" value="Unassembled WGS sequence"/>
</dbReference>
<comment type="caution">
    <text evidence="3">The sequence shown here is derived from an EMBL/GenBank/DDBJ whole genome shotgun (WGS) entry which is preliminary data.</text>
</comment>
<dbReference type="InterPro" id="IPR007867">
    <property type="entry name" value="GMC_OxRtase_C"/>
</dbReference>
<evidence type="ECO:0000313" key="4">
    <source>
        <dbReference type="Proteomes" id="UP001075354"/>
    </source>
</evidence>
<dbReference type="GO" id="GO:0016614">
    <property type="term" value="F:oxidoreductase activity, acting on CH-OH group of donors"/>
    <property type="evidence" value="ECO:0007669"/>
    <property type="project" value="InterPro"/>
</dbReference>
<evidence type="ECO:0000313" key="3">
    <source>
        <dbReference type="EMBL" id="KAJ1519145.1"/>
    </source>
</evidence>
<dbReference type="GO" id="GO:0050660">
    <property type="term" value="F:flavin adenine dinucleotide binding"/>
    <property type="evidence" value="ECO:0007669"/>
    <property type="project" value="InterPro"/>
</dbReference>
<dbReference type="Gene3D" id="3.50.50.60">
    <property type="entry name" value="FAD/NAD(P)-binding domain"/>
    <property type="match status" value="1"/>
</dbReference>
<dbReference type="AlphaFoldDB" id="A0AAV7WZU3"/>
<reference evidence="3" key="1">
    <citation type="submission" date="2022-12" db="EMBL/GenBank/DDBJ databases">
        <title>Chromosome-level genome assembly of the bean flower thrips Megalurothrips usitatus.</title>
        <authorList>
            <person name="Ma L."/>
            <person name="Liu Q."/>
            <person name="Li H."/>
            <person name="Cai W."/>
        </authorList>
    </citation>
    <scope>NUCLEOTIDE SEQUENCE</scope>
    <source>
        <strain evidence="3">Cailab_2022a</strain>
    </source>
</reference>
<accession>A0AAV7WZU3</accession>